<keyword evidence="2" id="KW-1185">Reference proteome</keyword>
<reference evidence="1 2" key="1">
    <citation type="submission" date="2024-01" db="EMBL/GenBank/DDBJ databases">
        <title>The complete chloroplast genome sequence of Lithospermum erythrorhizon: insights into the phylogenetic relationship among Boraginaceae species and the maternal lineages of purple gromwells.</title>
        <authorList>
            <person name="Okada T."/>
            <person name="Watanabe K."/>
        </authorList>
    </citation>
    <scope>NUCLEOTIDE SEQUENCE [LARGE SCALE GENOMIC DNA]</scope>
</reference>
<dbReference type="EMBL" id="BAABME010004407">
    <property type="protein sequence ID" value="GAA0162259.1"/>
    <property type="molecule type" value="Genomic_DNA"/>
</dbReference>
<evidence type="ECO:0000313" key="2">
    <source>
        <dbReference type="Proteomes" id="UP001454036"/>
    </source>
</evidence>
<name>A0AAV3QDS9_LITER</name>
<evidence type="ECO:0000313" key="1">
    <source>
        <dbReference type="EMBL" id="GAA0162259.1"/>
    </source>
</evidence>
<accession>A0AAV3QDS9</accession>
<gene>
    <name evidence="1" type="ORF">LIER_18388</name>
</gene>
<dbReference type="Proteomes" id="UP001454036">
    <property type="component" value="Unassembled WGS sequence"/>
</dbReference>
<organism evidence="1 2">
    <name type="scientific">Lithospermum erythrorhizon</name>
    <name type="common">Purple gromwell</name>
    <name type="synonym">Lithospermum officinale var. erythrorhizon</name>
    <dbReference type="NCBI Taxonomy" id="34254"/>
    <lineage>
        <taxon>Eukaryota</taxon>
        <taxon>Viridiplantae</taxon>
        <taxon>Streptophyta</taxon>
        <taxon>Embryophyta</taxon>
        <taxon>Tracheophyta</taxon>
        <taxon>Spermatophyta</taxon>
        <taxon>Magnoliopsida</taxon>
        <taxon>eudicotyledons</taxon>
        <taxon>Gunneridae</taxon>
        <taxon>Pentapetalae</taxon>
        <taxon>asterids</taxon>
        <taxon>lamiids</taxon>
        <taxon>Boraginales</taxon>
        <taxon>Boraginaceae</taxon>
        <taxon>Boraginoideae</taxon>
        <taxon>Lithospermeae</taxon>
        <taxon>Lithospermum</taxon>
    </lineage>
</organism>
<proteinExistence type="predicted"/>
<comment type="caution">
    <text evidence="1">The sequence shown here is derived from an EMBL/GenBank/DDBJ whole genome shotgun (WGS) entry which is preliminary data.</text>
</comment>
<protein>
    <submittedName>
        <fullName evidence="1">Uncharacterized protein</fullName>
    </submittedName>
</protein>
<sequence>MLGLTTLDYGGRREDEAAKWYAERLLQSVSLVSIKHVPRNLNKQEDALVGLASSLAFLGKEIRVLMCERWVIPPMFVPHEYKAGEKEEAITITMGLIIQNDWRQPKIDYLQQGKLPDDARKKDR</sequence>
<dbReference type="AlphaFoldDB" id="A0AAV3QDS9"/>